<dbReference type="InterPro" id="IPR015242">
    <property type="entry name" value="Ydc2_cat"/>
</dbReference>
<dbReference type="EMBL" id="BAAFSV010000002">
    <property type="protein sequence ID" value="GAB1313499.1"/>
    <property type="molecule type" value="Genomic_DNA"/>
</dbReference>
<name>A0ABQ0G761_9PEZI</name>
<dbReference type="Gene3D" id="3.30.420.10">
    <property type="entry name" value="Ribonuclease H-like superfamily/Ribonuclease H"/>
    <property type="match status" value="1"/>
</dbReference>
<evidence type="ECO:0000313" key="3">
    <source>
        <dbReference type="EMBL" id="GAB1313499.1"/>
    </source>
</evidence>
<proteinExistence type="predicted"/>
<evidence type="ECO:0000259" key="2">
    <source>
        <dbReference type="Pfam" id="PF09159"/>
    </source>
</evidence>
<dbReference type="InterPro" id="IPR039197">
    <property type="entry name" value="Mrs1/Cce1"/>
</dbReference>
<dbReference type="Proteomes" id="UP001628179">
    <property type="component" value="Unassembled WGS sequence"/>
</dbReference>
<dbReference type="GeneID" id="98174453"/>
<comment type="caution">
    <text evidence="3">The sequence shown here is derived from an EMBL/GenBank/DDBJ whole genome shotgun (WGS) entry which is preliminary data.</text>
</comment>
<reference evidence="3 4" key="1">
    <citation type="submission" date="2024-09" db="EMBL/GenBank/DDBJ databases">
        <title>Itraconazole resistance in Madurella fahalii resulting from another homologue of gene encoding cytochrome P450 14-alpha sterol demethylase (CYP51).</title>
        <authorList>
            <person name="Yoshioka I."/>
            <person name="Fahal A.H."/>
            <person name="Kaneko S."/>
            <person name="Yaguchi T."/>
        </authorList>
    </citation>
    <scope>NUCLEOTIDE SEQUENCE [LARGE SCALE GENOMIC DNA]</scope>
    <source>
        <strain evidence="3 4">IFM 68171</strain>
    </source>
</reference>
<keyword evidence="4" id="KW-1185">Reference proteome</keyword>
<dbReference type="CDD" id="cd16963">
    <property type="entry name" value="CCE1"/>
    <property type="match status" value="1"/>
</dbReference>
<sequence>MSKPHSIPGRLAELQALCSSCGLPRSGTKSVLSQRLRLAAKQFQPVPRTARILSIDLGLKNFAFSLLTPASSSSASSSSSSSSSPSSTAHPPQSTETLLTTPVHLHAWHRLDLTSPTLFTTATAATEAEIAELKDPFPQPSTNPASEKAFSPTALAALTLHLVNHHLLPLQPTHVLIERQRYRTNGSATVFEWTLRVNMLEAMLHAVFAALRGGRWAGRVEAIVPQAVSGFLFPGGADVEQPGEVEAEGGVDGEGKEDLGLVVADGDGVGAGVGGGKVNRKGKGKGKGKGRGKSAAYLLLKRGKVELLRGWLGENGAEGRRLLVPQTAQAREMMGLFVDVFEGRYEGGKTVDRKEKQGPKVERAMVRKLDDLSDSVLQGMAWLQWQRNLADMIKARPELLEDEQ</sequence>
<dbReference type="Pfam" id="PF09159">
    <property type="entry name" value="Ydc2-catalyt"/>
    <property type="match status" value="1"/>
</dbReference>
<gene>
    <name evidence="3" type="ORF">MFIFM68171_03709</name>
</gene>
<organism evidence="3 4">
    <name type="scientific">Madurella fahalii</name>
    <dbReference type="NCBI Taxonomy" id="1157608"/>
    <lineage>
        <taxon>Eukaryota</taxon>
        <taxon>Fungi</taxon>
        <taxon>Dikarya</taxon>
        <taxon>Ascomycota</taxon>
        <taxon>Pezizomycotina</taxon>
        <taxon>Sordariomycetes</taxon>
        <taxon>Sordariomycetidae</taxon>
        <taxon>Sordariales</taxon>
        <taxon>Sordariales incertae sedis</taxon>
        <taxon>Madurella</taxon>
    </lineage>
</organism>
<dbReference type="InterPro" id="IPR012337">
    <property type="entry name" value="RNaseH-like_sf"/>
</dbReference>
<dbReference type="PANTHER" id="PTHR28072:SF1">
    <property type="entry name" value="CRUCIFORM CUTTING ENDONUCLEASE 1, MITOCHONDRIAL-RELATED"/>
    <property type="match status" value="1"/>
</dbReference>
<dbReference type="SUPFAM" id="SSF53098">
    <property type="entry name" value="Ribonuclease H-like"/>
    <property type="match status" value="1"/>
</dbReference>
<evidence type="ECO:0000313" key="4">
    <source>
        <dbReference type="Proteomes" id="UP001628179"/>
    </source>
</evidence>
<feature type="domain" description="Mitochondrial resolvase Ydc2 catalytic" evidence="2">
    <location>
        <begin position="52"/>
        <end position="390"/>
    </location>
</feature>
<dbReference type="PANTHER" id="PTHR28072">
    <property type="entry name" value="CRUCIFORM CUTTING ENDONUCLEASE 1, MITOCHONDRIAL-RELATED"/>
    <property type="match status" value="1"/>
</dbReference>
<evidence type="ECO:0000256" key="1">
    <source>
        <dbReference type="SAM" id="MobiDB-lite"/>
    </source>
</evidence>
<feature type="region of interest" description="Disordered" evidence="1">
    <location>
        <begin position="73"/>
        <end position="96"/>
    </location>
</feature>
<dbReference type="InterPro" id="IPR036397">
    <property type="entry name" value="RNaseH_sf"/>
</dbReference>
<dbReference type="RefSeq" id="XP_070915231.1">
    <property type="nucleotide sequence ID" value="XM_071059130.1"/>
</dbReference>
<accession>A0ABQ0G761</accession>
<feature type="compositionally biased region" description="Low complexity" evidence="1">
    <location>
        <begin position="73"/>
        <end position="88"/>
    </location>
</feature>
<protein>
    <recommendedName>
        <fullName evidence="2">Mitochondrial resolvase Ydc2 catalytic domain-containing protein</fullName>
    </recommendedName>
</protein>